<dbReference type="InterPro" id="IPR009262">
    <property type="entry name" value="SLC35_F1/F2/F6"/>
</dbReference>
<dbReference type="EMBL" id="BSDZ01000005">
    <property type="protein sequence ID" value="GLI60269.1"/>
    <property type="molecule type" value="Genomic_DNA"/>
</dbReference>
<dbReference type="Proteomes" id="UP001165090">
    <property type="component" value="Unassembled WGS sequence"/>
</dbReference>
<evidence type="ECO:0000256" key="5">
    <source>
        <dbReference type="ARBA" id="ARBA00022989"/>
    </source>
</evidence>
<feature type="transmembrane region" description="Helical" evidence="8">
    <location>
        <begin position="195"/>
        <end position="214"/>
    </location>
</feature>
<feature type="transmembrane region" description="Helical" evidence="8">
    <location>
        <begin position="267"/>
        <end position="297"/>
    </location>
</feature>
<evidence type="ECO:0008006" key="11">
    <source>
        <dbReference type="Google" id="ProtNLM"/>
    </source>
</evidence>
<comment type="caution">
    <text evidence="9">The sequence shown here is derived from an EMBL/GenBank/DDBJ whole genome shotgun (WGS) entry which is preliminary data.</text>
</comment>
<keyword evidence="3" id="KW-0813">Transport</keyword>
<dbReference type="InterPro" id="IPR052221">
    <property type="entry name" value="SLC35F_Transporter"/>
</dbReference>
<feature type="region of interest" description="Disordered" evidence="7">
    <location>
        <begin position="467"/>
        <end position="501"/>
    </location>
</feature>
<dbReference type="PANTHER" id="PTHR14233:SF4">
    <property type="entry name" value="SOLUTE CARRIER FAMILY 35 MEMBER F2"/>
    <property type="match status" value="1"/>
</dbReference>
<feature type="transmembrane region" description="Helical" evidence="8">
    <location>
        <begin position="50"/>
        <end position="71"/>
    </location>
</feature>
<evidence type="ECO:0000256" key="7">
    <source>
        <dbReference type="SAM" id="MobiDB-lite"/>
    </source>
</evidence>
<feature type="transmembrane region" description="Helical" evidence="8">
    <location>
        <begin position="165"/>
        <end position="183"/>
    </location>
</feature>
<feature type="transmembrane region" description="Helical" evidence="8">
    <location>
        <begin position="226"/>
        <end position="247"/>
    </location>
</feature>
<gene>
    <name evidence="9" type="ORF">VaNZ11_002359</name>
</gene>
<evidence type="ECO:0000256" key="2">
    <source>
        <dbReference type="ARBA" id="ARBA00007863"/>
    </source>
</evidence>
<feature type="transmembrane region" description="Helical" evidence="8">
    <location>
        <begin position="309"/>
        <end position="336"/>
    </location>
</feature>
<accession>A0ABQ5RS47</accession>
<evidence type="ECO:0000256" key="3">
    <source>
        <dbReference type="ARBA" id="ARBA00022448"/>
    </source>
</evidence>
<evidence type="ECO:0000256" key="1">
    <source>
        <dbReference type="ARBA" id="ARBA00004141"/>
    </source>
</evidence>
<keyword evidence="10" id="KW-1185">Reference proteome</keyword>
<keyword evidence="4 8" id="KW-0812">Transmembrane</keyword>
<evidence type="ECO:0000313" key="9">
    <source>
        <dbReference type="EMBL" id="GLI60269.1"/>
    </source>
</evidence>
<keyword evidence="6 8" id="KW-0472">Membrane</keyword>
<comment type="similarity">
    <text evidence="2">Belongs to the SLC35F solute transporter family.</text>
</comment>
<dbReference type="Pfam" id="PF06027">
    <property type="entry name" value="SLC35F"/>
    <property type="match status" value="1"/>
</dbReference>
<comment type="subcellular location">
    <subcellularLocation>
        <location evidence="1">Membrane</location>
        <topology evidence="1">Multi-pass membrane protein</topology>
    </subcellularLocation>
</comment>
<feature type="transmembrane region" description="Helical" evidence="8">
    <location>
        <begin position="139"/>
        <end position="158"/>
    </location>
</feature>
<reference evidence="9 10" key="1">
    <citation type="journal article" date="2023" name="IScience">
        <title>Expanded male sex-determining region conserved during the evolution of homothallism in the green alga Volvox.</title>
        <authorList>
            <person name="Yamamoto K."/>
            <person name="Matsuzaki R."/>
            <person name="Mahakham W."/>
            <person name="Heman W."/>
            <person name="Sekimoto H."/>
            <person name="Kawachi M."/>
            <person name="Minakuchi Y."/>
            <person name="Toyoda A."/>
            <person name="Nozaki H."/>
        </authorList>
    </citation>
    <scope>NUCLEOTIDE SEQUENCE [LARGE SCALE GENOMIC DNA]</scope>
    <source>
        <strain evidence="9 10">NIES-4468</strain>
    </source>
</reference>
<protein>
    <recommendedName>
        <fullName evidence="11">EamA domain-containing protein</fullName>
    </recommendedName>
</protein>
<dbReference type="PANTHER" id="PTHR14233">
    <property type="entry name" value="DUF914-RELATED"/>
    <property type="match status" value="1"/>
</dbReference>
<name>A0ABQ5RS47_9CHLO</name>
<keyword evidence="5 8" id="KW-1133">Transmembrane helix</keyword>
<feature type="transmembrane region" description="Helical" evidence="8">
    <location>
        <begin position="83"/>
        <end position="99"/>
    </location>
</feature>
<evidence type="ECO:0000256" key="8">
    <source>
        <dbReference type="SAM" id="Phobius"/>
    </source>
</evidence>
<evidence type="ECO:0000256" key="4">
    <source>
        <dbReference type="ARBA" id="ARBA00022692"/>
    </source>
</evidence>
<evidence type="ECO:0000313" key="10">
    <source>
        <dbReference type="Proteomes" id="UP001165090"/>
    </source>
</evidence>
<dbReference type="InterPro" id="IPR037185">
    <property type="entry name" value="EmrE-like"/>
</dbReference>
<dbReference type="SUPFAM" id="SSF103481">
    <property type="entry name" value="Multidrug resistance efflux transporter EmrE"/>
    <property type="match status" value="1"/>
</dbReference>
<proteinExistence type="inferred from homology"/>
<organism evidence="9 10">
    <name type="scientific">Volvox africanus</name>
    <dbReference type="NCBI Taxonomy" id="51714"/>
    <lineage>
        <taxon>Eukaryota</taxon>
        <taxon>Viridiplantae</taxon>
        <taxon>Chlorophyta</taxon>
        <taxon>core chlorophytes</taxon>
        <taxon>Chlorophyceae</taxon>
        <taxon>CS clade</taxon>
        <taxon>Chlamydomonadales</taxon>
        <taxon>Volvocaceae</taxon>
        <taxon>Volvox</taxon>
    </lineage>
</organism>
<evidence type="ECO:0000256" key="6">
    <source>
        <dbReference type="ARBA" id="ARBA00023136"/>
    </source>
</evidence>
<sequence>MAVEPSRDASLELPRRQKRAAVLGMSFAKDKGGPSLAESLQLLKSPLLRAILMAQVLSLLLCVMGTTSGLLVSRGVNMPTSQAVLNYLLLAITCGAYHLHKRGFHLSNPWYIYLFLACLDVEANFLVTKAYQYTSVTSVTLLDCFTIPAVMVLSALVLRAKYLPGHFLGALLCIGGLAVLVVTDGSSSTGGPDPLLGDALVLMGAILYACSNVAQERLLLRATPISELLATMGSFAVLIGGLQAVVLERGAWLTADWSDPWAVAAPLVGFALALYTFALLMPLVLMWSGATVLNLSLLTSDVWAAGARVVFFGGFGGTAGWFALSLVCEALGLVLYTRAGQTHPHTDSPWIGCGIGVGDPAAIGGARDISDSRTMSYQRVSSVDNYGDKLDPEASRVSECRPALQDGLHSTSDAAALAIAGLAHGGPLPRQSVGWGTVWDYGLYGSPAERRWLLGQRADGFGLQDGEDEAMATCAQREDPRPRPQPPLCPEVRVAPDPVGC</sequence>